<dbReference type="Proteomes" id="UP000016985">
    <property type="component" value="Unassembled WGS sequence"/>
</dbReference>
<dbReference type="InterPro" id="IPR000073">
    <property type="entry name" value="AB_hydrolase_1"/>
</dbReference>
<evidence type="ECO:0000259" key="1">
    <source>
        <dbReference type="Pfam" id="PF00561"/>
    </source>
</evidence>
<dbReference type="EMBL" id="BASX01000001">
    <property type="protein sequence ID" value="GAD43587.1"/>
    <property type="molecule type" value="Genomic_DNA"/>
</dbReference>
<dbReference type="Proteomes" id="UP000003287">
    <property type="component" value="Unassembled WGS sequence"/>
</dbReference>
<reference evidence="2 4" key="1">
    <citation type="submission" date="2011-06" db="EMBL/GenBank/DDBJ databases">
        <authorList>
            <person name="Harkins D.M."/>
            <person name="Madupu R."/>
            <person name="Durkin A.S."/>
            <person name="Torralba M."/>
            <person name="Methe B."/>
            <person name="Sutton G.G."/>
            <person name="Nelson K.E."/>
        </authorList>
    </citation>
    <scope>NUCLEOTIDE SEQUENCE [LARGE SCALE GENOMIC DNA]</scope>
    <source>
        <strain evidence="2 4">SK1060</strain>
    </source>
</reference>
<proteinExistence type="predicted"/>
<organism evidence="2 4">
    <name type="scientific">Streptococcus constellatus subsp. pharyngis SK1060 = CCUG 46377</name>
    <dbReference type="NCBI Taxonomy" id="1035184"/>
    <lineage>
        <taxon>Bacteria</taxon>
        <taxon>Bacillati</taxon>
        <taxon>Bacillota</taxon>
        <taxon>Bacilli</taxon>
        <taxon>Lactobacillales</taxon>
        <taxon>Streptococcaceae</taxon>
        <taxon>Streptococcus</taxon>
        <taxon>Streptococcus anginosus group</taxon>
    </lineage>
</organism>
<dbReference type="InterPro" id="IPR029058">
    <property type="entry name" value="AB_hydrolase_fold"/>
</dbReference>
<keyword evidence="2" id="KW-0378">Hydrolase</keyword>
<sequence>MVLSQLGKIKDQHRLSIQAQSCLEHRSNLLESTICPTLIIDAADDQVIGLDTSCELEQTIPKSRLEILEDCGHALYEKNKEFNQLLLGFLAE</sequence>
<evidence type="ECO:0000313" key="5">
    <source>
        <dbReference type="Proteomes" id="UP000016985"/>
    </source>
</evidence>
<evidence type="ECO:0000313" key="2">
    <source>
        <dbReference type="EMBL" id="EGV10780.1"/>
    </source>
</evidence>
<protein>
    <submittedName>
        <fullName evidence="2">Hydrolase, alpha/beta domain protein</fullName>
    </submittedName>
</protein>
<evidence type="ECO:0000313" key="4">
    <source>
        <dbReference type="Proteomes" id="UP000003287"/>
    </source>
</evidence>
<accession>F9P5I2</accession>
<dbReference type="Gene3D" id="3.40.50.1820">
    <property type="entry name" value="alpha/beta hydrolase"/>
    <property type="match status" value="1"/>
</dbReference>
<reference evidence="3 5" key="2">
    <citation type="submission" date="2013-09" db="EMBL/GenBank/DDBJ databases">
        <title>Genome Sequences of seven clinical isolates and type strains of anginosus group streptococci.</title>
        <authorList>
            <person name="Maruyama F."/>
            <person name="Sakurai A."/>
            <person name="Ogura Y."/>
            <person name="Homma H."/>
            <person name="Takahashi N."/>
            <person name="Ohtsubo Y."/>
            <person name="Hoshino T."/>
            <person name="Okahashi N."/>
            <person name="Nakagawa I."/>
            <person name="Kimura S."/>
            <person name="Fujiwara T."/>
            <person name="Hayashi T."/>
            <person name="Shintani S."/>
        </authorList>
    </citation>
    <scope>NUCLEOTIDE SEQUENCE [LARGE SCALE GENOMIC DNA]</scope>
    <source>
        <strain evidence="3">CCUG 46377</strain>
        <strain evidence="5">CCUG46377</strain>
    </source>
</reference>
<keyword evidence="5" id="KW-1185">Reference proteome</keyword>
<gene>
    <name evidence="3" type="ORF">ANG5_0115</name>
    <name evidence="2" type="ORF">HMPREF1042_0736</name>
</gene>
<dbReference type="Pfam" id="PF00561">
    <property type="entry name" value="Abhydrolase_1"/>
    <property type="match status" value="1"/>
</dbReference>
<dbReference type="GO" id="GO:0016787">
    <property type="term" value="F:hydrolase activity"/>
    <property type="evidence" value="ECO:0007669"/>
    <property type="project" value="UniProtKB-KW"/>
</dbReference>
<evidence type="ECO:0000313" key="3">
    <source>
        <dbReference type="EMBL" id="GAD43587.1"/>
    </source>
</evidence>
<dbReference type="EMBL" id="AFUP01000001">
    <property type="protein sequence ID" value="EGV10780.1"/>
    <property type="molecule type" value="Genomic_DNA"/>
</dbReference>
<dbReference type="AlphaFoldDB" id="F9P5I2"/>
<name>F9P5I2_STRCV</name>
<feature type="domain" description="AB hydrolase-1" evidence="1">
    <location>
        <begin position="18"/>
        <end position="78"/>
    </location>
</feature>
<dbReference type="SUPFAM" id="SSF53474">
    <property type="entry name" value="alpha/beta-Hydrolases"/>
    <property type="match status" value="1"/>
</dbReference>
<dbReference type="eggNOG" id="COG2267">
    <property type="taxonomic scope" value="Bacteria"/>
</dbReference>